<evidence type="ECO:0000313" key="4">
    <source>
        <dbReference type="Proteomes" id="UP000006380"/>
    </source>
</evidence>
<feature type="transmembrane region" description="Helical" evidence="2">
    <location>
        <begin position="31"/>
        <end position="49"/>
    </location>
</feature>
<name>A7GXK6_CAMC5</name>
<evidence type="ECO:0000256" key="1">
    <source>
        <dbReference type="SAM" id="MobiDB-lite"/>
    </source>
</evidence>
<feature type="transmembrane region" description="Helical" evidence="2">
    <location>
        <begin position="111"/>
        <end position="133"/>
    </location>
</feature>
<dbReference type="OrthoDB" id="5362886at2"/>
<dbReference type="Proteomes" id="UP000006380">
    <property type="component" value="Chromosome"/>
</dbReference>
<dbReference type="AlphaFoldDB" id="A7GXK6"/>
<dbReference type="EMBL" id="CP000767">
    <property type="protein sequence ID" value="EAT99497.1"/>
    <property type="molecule type" value="Genomic_DNA"/>
</dbReference>
<feature type="transmembrane region" description="Helical" evidence="2">
    <location>
        <begin position="139"/>
        <end position="161"/>
    </location>
</feature>
<keyword evidence="4" id="KW-1185">Reference proteome</keyword>
<organism evidence="3 4">
    <name type="scientific">Campylobacter curvus (strain 525.92)</name>
    <dbReference type="NCBI Taxonomy" id="360105"/>
    <lineage>
        <taxon>Bacteria</taxon>
        <taxon>Pseudomonadati</taxon>
        <taxon>Campylobacterota</taxon>
        <taxon>Epsilonproteobacteria</taxon>
        <taxon>Campylobacterales</taxon>
        <taxon>Campylobacteraceae</taxon>
        <taxon>Campylobacter</taxon>
    </lineage>
</organism>
<dbReference type="HOGENOM" id="CLU_113218_0_0_7"/>
<feature type="compositionally biased region" description="Polar residues" evidence="1">
    <location>
        <begin position="181"/>
        <end position="203"/>
    </location>
</feature>
<proteinExistence type="predicted"/>
<protein>
    <submittedName>
        <fullName evidence="3">Membrane protein</fullName>
    </submittedName>
</protein>
<keyword evidence="2" id="KW-0812">Transmembrane</keyword>
<dbReference type="STRING" id="360105.CCV52592_1327"/>
<keyword evidence="2" id="KW-0472">Membrane</keyword>
<dbReference type="RefSeq" id="WP_011992082.1">
    <property type="nucleotide sequence ID" value="NC_009715.2"/>
</dbReference>
<keyword evidence="2" id="KW-1133">Transmembrane helix</keyword>
<accession>A7GXK6</accession>
<reference evidence="3" key="1">
    <citation type="submission" date="2016-07" db="EMBL/GenBank/DDBJ databases">
        <title>Comparative genomics of the Campylobacter concisus group.</title>
        <authorList>
            <person name="Miller W.G."/>
            <person name="Yee E."/>
            <person name="Chapman M.H."/>
            <person name="Huynh S."/>
            <person name="Bono J.L."/>
            <person name="On S.L.W."/>
            <person name="StLeger J."/>
            <person name="Foster G."/>
            <person name="Parker C.T."/>
        </authorList>
    </citation>
    <scope>NUCLEOTIDE SEQUENCE</scope>
    <source>
        <strain evidence="3">525.92</strain>
    </source>
</reference>
<evidence type="ECO:0000256" key="2">
    <source>
        <dbReference type="SAM" id="Phobius"/>
    </source>
</evidence>
<sequence>MIKRVALVYLCFWLILLVAGSFISLKFLLSSQVAFFASLLILAASFRAYKRRVETRVENGRDEILAMQSIDDEWDEEEQGVEQEAKAQNFSLKDEKARLKKQKLGLKDMNLTAAVMPYRLLAYAVLFLGFLMLDRKGALDIAGFLIGLAPMPLGALVFGFVSKESADNAQSVSGPGGKRLNFSQNEQTKSARSKFQNLASNPAIQGHADVK</sequence>
<feature type="transmembrane region" description="Helical" evidence="2">
    <location>
        <begin position="7"/>
        <end position="25"/>
    </location>
</feature>
<feature type="region of interest" description="Disordered" evidence="1">
    <location>
        <begin position="169"/>
        <end position="211"/>
    </location>
</feature>
<dbReference type="KEGG" id="ccv:CCV52592_1327"/>
<gene>
    <name evidence="3" type="ORF">CCV52592_1327</name>
</gene>
<evidence type="ECO:0000313" key="3">
    <source>
        <dbReference type="EMBL" id="EAT99497.1"/>
    </source>
</evidence>